<organism evidence="2 3">
    <name type="scientific">Stylonychia lemnae</name>
    <name type="common">Ciliate</name>
    <dbReference type="NCBI Taxonomy" id="5949"/>
    <lineage>
        <taxon>Eukaryota</taxon>
        <taxon>Sar</taxon>
        <taxon>Alveolata</taxon>
        <taxon>Ciliophora</taxon>
        <taxon>Intramacronucleata</taxon>
        <taxon>Spirotrichea</taxon>
        <taxon>Stichotrichia</taxon>
        <taxon>Sporadotrichida</taxon>
        <taxon>Oxytrichidae</taxon>
        <taxon>Stylonychinae</taxon>
        <taxon>Stylonychia</taxon>
    </lineage>
</organism>
<dbReference type="InParanoid" id="A0A078AQ21"/>
<sequence>MIKITLEDNSSFEINKIENKNGRILDENKDKIKIPMSQTFFLNHEKQVQKEKVKYFQDELNEGQVIIIANDLGQQPFQNKQTQSQQIQKDSTSNNSSTTQKQNSQKQQFNESAGSIEDLKNQDNLLEDYIQIEDYHYQNTADNNDILEIQESFALNERIKAQIKMKVPHQQKFDSLLDQKNNL</sequence>
<dbReference type="AlphaFoldDB" id="A0A078AQ21"/>
<name>A0A078AQ21_STYLE</name>
<accession>A0A078AQ21</accession>
<protein>
    <submittedName>
        <fullName evidence="2">Uncharacterized protein</fullName>
    </submittedName>
</protein>
<reference evidence="2 3" key="1">
    <citation type="submission" date="2014-06" db="EMBL/GenBank/DDBJ databases">
        <authorList>
            <person name="Swart Estienne"/>
        </authorList>
    </citation>
    <scope>NUCLEOTIDE SEQUENCE [LARGE SCALE GENOMIC DNA]</scope>
    <source>
        <strain evidence="2 3">130c</strain>
    </source>
</reference>
<evidence type="ECO:0000313" key="2">
    <source>
        <dbReference type="EMBL" id="CDW84066.1"/>
    </source>
</evidence>
<evidence type="ECO:0000313" key="3">
    <source>
        <dbReference type="Proteomes" id="UP000039865"/>
    </source>
</evidence>
<gene>
    <name evidence="2" type="primary">Contig12980.g13850</name>
    <name evidence="2" type="ORF">STYLEM_13123</name>
</gene>
<proteinExistence type="predicted"/>
<dbReference type="Proteomes" id="UP000039865">
    <property type="component" value="Unassembled WGS sequence"/>
</dbReference>
<keyword evidence="3" id="KW-1185">Reference proteome</keyword>
<feature type="compositionally biased region" description="Low complexity" evidence="1">
    <location>
        <begin position="78"/>
        <end position="108"/>
    </location>
</feature>
<feature type="region of interest" description="Disordered" evidence="1">
    <location>
        <begin position="77"/>
        <end position="116"/>
    </location>
</feature>
<evidence type="ECO:0000256" key="1">
    <source>
        <dbReference type="SAM" id="MobiDB-lite"/>
    </source>
</evidence>
<dbReference type="EMBL" id="CCKQ01012449">
    <property type="protein sequence ID" value="CDW84066.1"/>
    <property type="molecule type" value="Genomic_DNA"/>
</dbReference>